<proteinExistence type="predicted"/>
<dbReference type="SUPFAM" id="SSF53271">
    <property type="entry name" value="PRTase-like"/>
    <property type="match status" value="1"/>
</dbReference>
<dbReference type="GO" id="GO:0016757">
    <property type="term" value="F:glycosyltransferase activity"/>
    <property type="evidence" value="ECO:0007669"/>
    <property type="project" value="UniProtKB-KW"/>
</dbReference>
<organism evidence="1 2">
    <name type="scientific">Striga hermonthica</name>
    <name type="common">Purple witchweed</name>
    <name type="synonym">Buchnera hermonthica</name>
    <dbReference type="NCBI Taxonomy" id="68872"/>
    <lineage>
        <taxon>Eukaryota</taxon>
        <taxon>Viridiplantae</taxon>
        <taxon>Streptophyta</taxon>
        <taxon>Embryophyta</taxon>
        <taxon>Tracheophyta</taxon>
        <taxon>Spermatophyta</taxon>
        <taxon>Magnoliopsida</taxon>
        <taxon>eudicotyledons</taxon>
        <taxon>Gunneridae</taxon>
        <taxon>Pentapetalae</taxon>
        <taxon>asterids</taxon>
        <taxon>lamiids</taxon>
        <taxon>Lamiales</taxon>
        <taxon>Orobanchaceae</taxon>
        <taxon>Buchnereae</taxon>
        <taxon>Striga</taxon>
    </lineage>
</organism>
<keyword evidence="1" id="KW-0328">Glycosyltransferase</keyword>
<dbReference type="InterPro" id="IPR029057">
    <property type="entry name" value="PRTase-like"/>
</dbReference>
<protein>
    <submittedName>
        <fullName evidence="1">Hypoxanthine-guanine phosphoribosyltransferase</fullName>
    </submittedName>
</protein>
<comment type="caution">
    <text evidence="1">The sequence shown here is derived from an EMBL/GenBank/DDBJ whole genome shotgun (WGS) entry which is preliminary data.</text>
</comment>
<evidence type="ECO:0000313" key="1">
    <source>
        <dbReference type="EMBL" id="CAA0834939.1"/>
    </source>
</evidence>
<dbReference type="Proteomes" id="UP001153555">
    <property type="component" value="Unassembled WGS sequence"/>
</dbReference>
<reference evidence="1" key="1">
    <citation type="submission" date="2019-12" db="EMBL/GenBank/DDBJ databases">
        <authorList>
            <person name="Scholes J."/>
        </authorList>
    </citation>
    <scope>NUCLEOTIDE SEQUENCE</scope>
</reference>
<gene>
    <name evidence="1" type="ORF">SHERM_02744</name>
</gene>
<evidence type="ECO:0000313" key="2">
    <source>
        <dbReference type="Proteomes" id="UP001153555"/>
    </source>
</evidence>
<dbReference type="AlphaFoldDB" id="A0A9N7RL60"/>
<sequence length="116" mass="13157">MQNRIFRLIRFGYRGWSMKFDKHVEPIVFTRQQIKDRVSELAADFRRDPPVVVGVGGGYDDSMPLFLAGLVRGISLGFTTTSVRIVSRADNMITFEDNLEVRGRHVILVRAGLICS</sequence>
<keyword evidence="2" id="KW-1185">Reference proteome</keyword>
<keyword evidence="1" id="KW-0808">Transferase</keyword>
<accession>A0A9N7RL60</accession>
<dbReference type="Gene3D" id="3.40.50.2020">
    <property type="match status" value="1"/>
</dbReference>
<name>A0A9N7RL60_STRHE</name>
<dbReference type="EMBL" id="CACSLK010028053">
    <property type="protein sequence ID" value="CAA0834939.1"/>
    <property type="molecule type" value="Genomic_DNA"/>
</dbReference>
<dbReference type="OrthoDB" id="9449045at2759"/>